<keyword evidence="3 6" id="KW-0133">Cell shape</keyword>
<evidence type="ECO:0000256" key="6">
    <source>
        <dbReference type="PROSITE-ProRule" id="PRU01373"/>
    </source>
</evidence>
<evidence type="ECO:0000256" key="5">
    <source>
        <dbReference type="ARBA" id="ARBA00023316"/>
    </source>
</evidence>
<dbReference type="Proteomes" id="UP000427071">
    <property type="component" value="Chromosome"/>
</dbReference>
<sequence>MKLMSKMRDGNPTAVVVAGYFTTIAVLGTSVAGLGQQDEPVVVENIVAEAEISDVIVSTPTPTPVATIEPNYQKCPPTARACVDLTARKSWLQRGGNVEYGPVSLNSGRPGWETPHGQFHVMRHVKDEVSYEFDLEPMPWSTYFSPLGIAFHQGDLEQMSHGCIHLTEHDARHYFHQLKVTDEVVIF</sequence>
<dbReference type="GO" id="GO:0008360">
    <property type="term" value="P:regulation of cell shape"/>
    <property type="evidence" value="ECO:0007669"/>
    <property type="project" value="UniProtKB-UniRule"/>
</dbReference>
<dbReference type="Gene3D" id="2.40.440.10">
    <property type="entry name" value="L,D-transpeptidase catalytic domain-like"/>
    <property type="match status" value="1"/>
</dbReference>
<dbReference type="KEGG" id="ckw:CKALI_09960"/>
<dbReference type="GO" id="GO:0016740">
    <property type="term" value="F:transferase activity"/>
    <property type="evidence" value="ECO:0007669"/>
    <property type="project" value="UniProtKB-KW"/>
</dbReference>
<evidence type="ECO:0000259" key="7">
    <source>
        <dbReference type="PROSITE" id="PS52029"/>
    </source>
</evidence>
<dbReference type="GO" id="GO:0005576">
    <property type="term" value="C:extracellular region"/>
    <property type="evidence" value="ECO:0007669"/>
    <property type="project" value="TreeGrafter"/>
</dbReference>
<name>A0A6B8VTC3_9CORY</name>
<dbReference type="EMBL" id="CP046452">
    <property type="protein sequence ID" value="QGU02847.1"/>
    <property type="molecule type" value="Genomic_DNA"/>
</dbReference>
<accession>A0A6B8VTC3</accession>
<dbReference type="InterPro" id="IPR050979">
    <property type="entry name" value="LD-transpeptidase"/>
</dbReference>
<dbReference type="Pfam" id="PF03734">
    <property type="entry name" value="YkuD"/>
    <property type="match status" value="1"/>
</dbReference>
<feature type="active site" description="Proton donor/acceptor" evidence="6">
    <location>
        <position position="152"/>
    </location>
</feature>
<dbReference type="PANTHER" id="PTHR30582">
    <property type="entry name" value="L,D-TRANSPEPTIDASE"/>
    <property type="match status" value="1"/>
</dbReference>
<evidence type="ECO:0000313" key="8">
    <source>
        <dbReference type="EMBL" id="QGU02847.1"/>
    </source>
</evidence>
<dbReference type="GO" id="GO:0071972">
    <property type="term" value="F:peptidoglycan L,D-transpeptidase activity"/>
    <property type="evidence" value="ECO:0007669"/>
    <property type="project" value="TreeGrafter"/>
</dbReference>
<evidence type="ECO:0000256" key="1">
    <source>
        <dbReference type="ARBA" id="ARBA00004752"/>
    </source>
</evidence>
<evidence type="ECO:0000256" key="3">
    <source>
        <dbReference type="ARBA" id="ARBA00022960"/>
    </source>
</evidence>
<dbReference type="CDD" id="cd16913">
    <property type="entry name" value="YkuD_like"/>
    <property type="match status" value="1"/>
</dbReference>
<comment type="pathway">
    <text evidence="1 6">Cell wall biogenesis; peptidoglycan biosynthesis.</text>
</comment>
<evidence type="ECO:0000256" key="2">
    <source>
        <dbReference type="ARBA" id="ARBA00022679"/>
    </source>
</evidence>
<gene>
    <name evidence="8" type="ORF">CKALI_09960</name>
</gene>
<dbReference type="UniPathway" id="UPA00219"/>
<keyword evidence="4 6" id="KW-0573">Peptidoglycan synthesis</keyword>
<dbReference type="SUPFAM" id="SSF141523">
    <property type="entry name" value="L,D-transpeptidase catalytic domain-like"/>
    <property type="match status" value="1"/>
</dbReference>
<keyword evidence="9" id="KW-1185">Reference proteome</keyword>
<proteinExistence type="predicted"/>
<evidence type="ECO:0000256" key="4">
    <source>
        <dbReference type="ARBA" id="ARBA00022984"/>
    </source>
</evidence>
<dbReference type="PROSITE" id="PS52029">
    <property type="entry name" value="LD_TPASE"/>
    <property type="match status" value="1"/>
</dbReference>
<dbReference type="GO" id="GO:0071555">
    <property type="term" value="P:cell wall organization"/>
    <property type="evidence" value="ECO:0007669"/>
    <property type="project" value="UniProtKB-UniRule"/>
</dbReference>
<dbReference type="InterPro" id="IPR005490">
    <property type="entry name" value="LD_TPept_cat_dom"/>
</dbReference>
<keyword evidence="5 6" id="KW-0961">Cell wall biogenesis/degradation</keyword>
<dbReference type="PANTHER" id="PTHR30582:SF33">
    <property type="entry name" value="EXPORTED PROTEIN"/>
    <property type="match status" value="1"/>
</dbReference>
<organism evidence="8 9">
    <name type="scientific">Corynebacterium kalinowskii</name>
    <dbReference type="NCBI Taxonomy" id="2675216"/>
    <lineage>
        <taxon>Bacteria</taxon>
        <taxon>Bacillati</taxon>
        <taxon>Actinomycetota</taxon>
        <taxon>Actinomycetes</taxon>
        <taxon>Mycobacteriales</taxon>
        <taxon>Corynebacteriaceae</taxon>
        <taxon>Corynebacterium</taxon>
    </lineage>
</organism>
<dbReference type="GO" id="GO:0018104">
    <property type="term" value="P:peptidoglycan-protein cross-linking"/>
    <property type="evidence" value="ECO:0007669"/>
    <property type="project" value="TreeGrafter"/>
</dbReference>
<dbReference type="AlphaFoldDB" id="A0A6B8VTC3"/>
<protein>
    <recommendedName>
        <fullName evidence="7">L,D-TPase catalytic domain-containing protein</fullName>
    </recommendedName>
</protein>
<dbReference type="InterPro" id="IPR038063">
    <property type="entry name" value="Transpep_catalytic_dom"/>
</dbReference>
<evidence type="ECO:0000313" key="9">
    <source>
        <dbReference type="Proteomes" id="UP000427071"/>
    </source>
</evidence>
<reference evidence="9" key="1">
    <citation type="submission" date="2019-11" db="EMBL/GenBank/DDBJ databases">
        <title>Complete genome sequence of Corynebacterium kalinowskii 1959, a novel Corynebacterium species isolated from soil of a small paddock in Vilsendorf, Germany.</title>
        <authorList>
            <person name="Schaffert L."/>
            <person name="Ruwe M."/>
            <person name="Milse J."/>
            <person name="Hanuschka K."/>
            <person name="Ortseifen V."/>
            <person name="Droste J."/>
            <person name="Brandt D."/>
            <person name="Schlueter L."/>
            <person name="Kutter Y."/>
            <person name="Vinke S."/>
            <person name="Viehoefer P."/>
            <person name="Jacob L."/>
            <person name="Luebke N.-C."/>
            <person name="Schulte-Berndt E."/>
            <person name="Hain C."/>
            <person name="Linder M."/>
            <person name="Schmidt P."/>
            <person name="Wollenschlaeger L."/>
            <person name="Luttermann T."/>
            <person name="Thieme E."/>
            <person name="Hassa J."/>
            <person name="Haak M."/>
            <person name="Wittchen M."/>
            <person name="Mentz A."/>
            <person name="Persicke M."/>
            <person name="Busche T."/>
            <person name="Ruckert C."/>
        </authorList>
    </citation>
    <scope>NUCLEOTIDE SEQUENCE [LARGE SCALE GENOMIC DNA]</scope>
    <source>
        <strain evidence="9">1959</strain>
    </source>
</reference>
<feature type="active site" description="Nucleophile" evidence="6">
    <location>
        <position position="163"/>
    </location>
</feature>
<keyword evidence="2" id="KW-0808">Transferase</keyword>
<feature type="domain" description="L,D-TPase catalytic" evidence="7">
    <location>
        <begin position="79"/>
        <end position="187"/>
    </location>
</feature>